<dbReference type="Pfam" id="PF03466">
    <property type="entry name" value="LysR_substrate"/>
    <property type="match status" value="1"/>
</dbReference>
<dbReference type="SUPFAM" id="SSF46785">
    <property type="entry name" value="Winged helix' DNA-binding domain"/>
    <property type="match status" value="1"/>
</dbReference>
<reference evidence="7 8" key="1">
    <citation type="submission" date="2018-09" db="EMBL/GenBank/DDBJ databases">
        <title>YIM PH21274 draft genome.</title>
        <authorList>
            <person name="Miao C."/>
        </authorList>
    </citation>
    <scope>NUCLEOTIDE SEQUENCE [LARGE SCALE GENOMIC DNA]</scope>
    <source>
        <strain evidence="7 8">YIM PH 21724</strain>
    </source>
</reference>
<dbReference type="Pfam" id="PF00126">
    <property type="entry name" value="HTH_1"/>
    <property type="match status" value="1"/>
</dbReference>
<protein>
    <submittedName>
        <fullName evidence="7">LysR family transcriptional regulator</fullName>
    </submittedName>
</protein>
<dbReference type="EMBL" id="QZFU01000036">
    <property type="protein sequence ID" value="RJO70763.1"/>
    <property type="molecule type" value="Genomic_DNA"/>
</dbReference>
<dbReference type="GO" id="GO:0003677">
    <property type="term" value="F:DNA binding"/>
    <property type="evidence" value="ECO:0007669"/>
    <property type="project" value="UniProtKB-KW"/>
</dbReference>
<evidence type="ECO:0000259" key="6">
    <source>
        <dbReference type="PROSITE" id="PS50931"/>
    </source>
</evidence>
<dbReference type="GO" id="GO:0032993">
    <property type="term" value="C:protein-DNA complex"/>
    <property type="evidence" value="ECO:0007669"/>
    <property type="project" value="TreeGrafter"/>
</dbReference>
<dbReference type="Proteomes" id="UP000266677">
    <property type="component" value="Unassembled WGS sequence"/>
</dbReference>
<dbReference type="Gene3D" id="1.10.10.10">
    <property type="entry name" value="Winged helix-like DNA-binding domain superfamily/Winged helix DNA-binding domain"/>
    <property type="match status" value="1"/>
</dbReference>
<keyword evidence="4" id="KW-0010">Activator</keyword>
<dbReference type="GO" id="GO:0003700">
    <property type="term" value="F:DNA-binding transcription factor activity"/>
    <property type="evidence" value="ECO:0007669"/>
    <property type="project" value="InterPro"/>
</dbReference>
<evidence type="ECO:0000256" key="4">
    <source>
        <dbReference type="ARBA" id="ARBA00023159"/>
    </source>
</evidence>
<keyword evidence="8" id="KW-1185">Reference proteome</keyword>
<dbReference type="PANTHER" id="PTHR30346:SF17">
    <property type="entry name" value="LYSR FAMILY TRANSCRIPTIONAL REGULATOR"/>
    <property type="match status" value="1"/>
</dbReference>
<dbReference type="CDD" id="cd05466">
    <property type="entry name" value="PBP2_LTTR_substrate"/>
    <property type="match status" value="1"/>
</dbReference>
<proteinExistence type="inferred from homology"/>
<dbReference type="RefSeq" id="WP_120043820.1">
    <property type="nucleotide sequence ID" value="NZ_QZFU01000036.1"/>
</dbReference>
<dbReference type="InterPro" id="IPR036388">
    <property type="entry name" value="WH-like_DNA-bd_sf"/>
</dbReference>
<evidence type="ECO:0000313" key="7">
    <source>
        <dbReference type="EMBL" id="RJO70763.1"/>
    </source>
</evidence>
<sequence>MDGSTPHGLEIRHLRAFEAVARLASFTHAAQELMITQPALSRTIRRLEELLRVRLFDRSTRHVTLTDAGATFLAHAIRVLTELDRAVGAARRQGTIKLGFGWLLPTPWAQDTLARFESATGSSVELIRTDDPLAAVRQGKVDLALIRGDVPNPRLRIIPLFEETRVAVCAERYPLAADLDWSEIPRWPLVVNTVSGTTGAWSWPDGDGPTTIVETANFDEWIETIAAGRGIGVAPDIALRRHIHPSVRFVPITNAPKIPVSLAFLPSANGPALRRFLAAALHSVGSGRTSCTANSEPLA</sequence>
<evidence type="ECO:0000256" key="3">
    <source>
        <dbReference type="ARBA" id="ARBA00023125"/>
    </source>
</evidence>
<gene>
    <name evidence="7" type="ORF">D5S18_26535</name>
</gene>
<dbReference type="PANTHER" id="PTHR30346">
    <property type="entry name" value="TRANSCRIPTIONAL DUAL REGULATOR HCAR-RELATED"/>
    <property type="match status" value="1"/>
</dbReference>
<accession>A0A3A4K0H7</accession>
<keyword evidence="5" id="KW-0804">Transcription</keyword>
<comment type="caution">
    <text evidence="7">The sequence shown here is derived from an EMBL/GenBank/DDBJ whole genome shotgun (WGS) entry which is preliminary data.</text>
</comment>
<dbReference type="Gene3D" id="3.40.190.10">
    <property type="entry name" value="Periplasmic binding protein-like II"/>
    <property type="match status" value="2"/>
</dbReference>
<dbReference type="AlphaFoldDB" id="A0A3A4K0H7"/>
<dbReference type="InterPro" id="IPR000847">
    <property type="entry name" value="LysR_HTH_N"/>
</dbReference>
<keyword evidence="2" id="KW-0805">Transcription regulation</keyword>
<comment type="similarity">
    <text evidence="1">Belongs to the LysR transcriptional regulatory family.</text>
</comment>
<keyword evidence="3" id="KW-0238">DNA-binding</keyword>
<dbReference type="InterPro" id="IPR005119">
    <property type="entry name" value="LysR_subst-bd"/>
</dbReference>
<evidence type="ECO:0000313" key="8">
    <source>
        <dbReference type="Proteomes" id="UP000266677"/>
    </source>
</evidence>
<name>A0A3A4K0H7_9NOCA</name>
<dbReference type="PRINTS" id="PR00039">
    <property type="entry name" value="HTHLYSR"/>
</dbReference>
<evidence type="ECO:0000256" key="1">
    <source>
        <dbReference type="ARBA" id="ARBA00009437"/>
    </source>
</evidence>
<feature type="domain" description="HTH lysR-type" evidence="6">
    <location>
        <begin position="9"/>
        <end position="66"/>
    </location>
</feature>
<evidence type="ECO:0000256" key="2">
    <source>
        <dbReference type="ARBA" id="ARBA00023015"/>
    </source>
</evidence>
<dbReference type="OrthoDB" id="3636008at2"/>
<dbReference type="PROSITE" id="PS50931">
    <property type="entry name" value="HTH_LYSR"/>
    <property type="match status" value="1"/>
</dbReference>
<dbReference type="InterPro" id="IPR036390">
    <property type="entry name" value="WH_DNA-bd_sf"/>
</dbReference>
<dbReference type="SUPFAM" id="SSF53850">
    <property type="entry name" value="Periplasmic binding protein-like II"/>
    <property type="match status" value="1"/>
</dbReference>
<organism evidence="7 8">
    <name type="scientific">Nocardia panacis</name>
    <dbReference type="NCBI Taxonomy" id="2340916"/>
    <lineage>
        <taxon>Bacteria</taxon>
        <taxon>Bacillati</taxon>
        <taxon>Actinomycetota</taxon>
        <taxon>Actinomycetes</taxon>
        <taxon>Mycobacteriales</taxon>
        <taxon>Nocardiaceae</taxon>
        <taxon>Nocardia</taxon>
    </lineage>
</organism>
<dbReference type="FunFam" id="1.10.10.10:FF:000001">
    <property type="entry name" value="LysR family transcriptional regulator"/>
    <property type="match status" value="1"/>
</dbReference>
<evidence type="ECO:0000256" key="5">
    <source>
        <dbReference type="ARBA" id="ARBA00023163"/>
    </source>
</evidence>